<keyword evidence="2" id="KW-1185">Reference proteome</keyword>
<dbReference type="OrthoDB" id="4923834at2759"/>
<dbReference type="SUPFAM" id="SSF48576">
    <property type="entry name" value="Terpenoid synthases"/>
    <property type="match status" value="1"/>
</dbReference>
<evidence type="ECO:0000313" key="1">
    <source>
        <dbReference type="EMBL" id="KAH6885702.1"/>
    </source>
</evidence>
<comment type="caution">
    <text evidence="1">The sequence shown here is derived from an EMBL/GenBank/DDBJ whole genome shotgun (WGS) entry which is preliminary data.</text>
</comment>
<gene>
    <name evidence="1" type="ORF">B0T10DRAFT_82682</name>
</gene>
<dbReference type="Proteomes" id="UP000777438">
    <property type="component" value="Unassembled WGS sequence"/>
</dbReference>
<dbReference type="EMBL" id="JAGPYM010000017">
    <property type="protein sequence ID" value="KAH6885702.1"/>
    <property type="molecule type" value="Genomic_DNA"/>
</dbReference>
<sequence>MAASYTVPVLASRFDSWSHPRTKEIFAYSKKSCDKSLREVSENEIVSHNGAFAACGGLYSSWVYPGGNTDRVKVIADFYSAWVFIDDLIDNTTDMAEIRRLLDTLQARVAGASQGHQGLDFMHRMFTHEDWSPEALDLVKLEMDKWVDCTVALRLIEAEQRPVSVDEYLLYRQTNAAMGMMYLVMAFAMPELTEEFLEFNKRAPATLRRVFAYCGITMGIVLDLYKMNADHAQVCEYSHIAMIIQRASPTPITISEAIEKSCEIFHEYEEKLGVELDEVAKFSPLLAKGMENVHAGSIMWLEVMRGGRYVKKD</sequence>
<dbReference type="Gene3D" id="1.10.600.10">
    <property type="entry name" value="Farnesyl Diphosphate Synthase"/>
    <property type="match status" value="1"/>
</dbReference>
<reference evidence="1 2" key="1">
    <citation type="journal article" date="2021" name="Nat. Commun.">
        <title>Genetic determinants of endophytism in the Arabidopsis root mycobiome.</title>
        <authorList>
            <person name="Mesny F."/>
            <person name="Miyauchi S."/>
            <person name="Thiergart T."/>
            <person name="Pickel B."/>
            <person name="Atanasova L."/>
            <person name="Karlsson M."/>
            <person name="Huettel B."/>
            <person name="Barry K.W."/>
            <person name="Haridas S."/>
            <person name="Chen C."/>
            <person name="Bauer D."/>
            <person name="Andreopoulos W."/>
            <person name="Pangilinan J."/>
            <person name="LaButti K."/>
            <person name="Riley R."/>
            <person name="Lipzen A."/>
            <person name="Clum A."/>
            <person name="Drula E."/>
            <person name="Henrissat B."/>
            <person name="Kohler A."/>
            <person name="Grigoriev I.V."/>
            <person name="Martin F.M."/>
            <person name="Hacquard S."/>
        </authorList>
    </citation>
    <scope>NUCLEOTIDE SEQUENCE [LARGE SCALE GENOMIC DNA]</scope>
    <source>
        <strain evidence="1 2">MPI-CAGE-CH-0241</strain>
    </source>
</reference>
<dbReference type="AlphaFoldDB" id="A0A9P9AQ41"/>
<name>A0A9P9AQ41_9HYPO</name>
<protein>
    <submittedName>
        <fullName evidence="1">Isoprenoid synthase domain-containing protein</fullName>
    </submittedName>
</protein>
<dbReference type="InterPro" id="IPR008949">
    <property type="entry name" value="Isoprenoid_synthase_dom_sf"/>
</dbReference>
<evidence type="ECO:0000313" key="2">
    <source>
        <dbReference type="Proteomes" id="UP000777438"/>
    </source>
</evidence>
<accession>A0A9P9AQ41</accession>
<dbReference type="Pfam" id="PF19086">
    <property type="entry name" value="Terpene_syn_C_2"/>
    <property type="match status" value="1"/>
</dbReference>
<proteinExistence type="predicted"/>
<organism evidence="1 2">
    <name type="scientific">Thelonectria olida</name>
    <dbReference type="NCBI Taxonomy" id="1576542"/>
    <lineage>
        <taxon>Eukaryota</taxon>
        <taxon>Fungi</taxon>
        <taxon>Dikarya</taxon>
        <taxon>Ascomycota</taxon>
        <taxon>Pezizomycotina</taxon>
        <taxon>Sordariomycetes</taxon>
        <taxon>Hypocreomycetidae</taxon>
        <taxon>Hypocreales</taxon>
        <taxon>Nectriaceae</taxon>
        <taxon>Thelonectria</taxon>
    </lineage>
</organism>